<accession>A0A1F6N3A1</accession>
<feature type="domain" description="ComEC/Rec2-related protein" evidence="7">
    <location>
        <begin position="245"/>
        <end position="487"/>
    </location>
</feature>
<feature type="transmembrane region" description="Helical" evidence="6">
    <location>
        <begin position="238"/>
        <end position="256"/>
    </location>
</feature>
<dbReference type="NCBIfam" id="TIGR00360">
    <property type="entry name" value="ComEC_N-term"/>
    <property type="match status" value="1"/>
</dbReference>
<keyword evidence="4 6" id="KW-1133">Transmembrane helix</keyword>
<evidence type="ECO:0000256" key="2">
    <source>
        <dbReference type="ARBA" id="ARBA00022475"/>
    </source>
</evidence>
<dbReference type="AlphaFoldDB" id="A0A1F6N3A1"/>
<feature type="transmembrane region" description="Helical" evidence="6">
    <location>
        <begin position="340"/>
        <end position="357"/>
    </location>
</feature>
<evidence type="ECO:0000256" key="3">
    <source>
        <dbReference type="ARBA" id="ARBA00022692"/>
    </source>
</evidence>
<name>A0A1F6N3A1_9BACT</name>
<dbReference type="InterPro" id="IPR004477">
    <property type="entry name" value="ComEC_N"/>
</dbReference>
<organism evidence="9 10">
    <name type="scientific">Candidatus Magasanikbacteria bacterium RIFCSPLOWO2_01_FULL_40_15</name>
    <dbReference type="NCBI Taxonomy" id="1798686"/>
    <lineage>
        <taxon>Bacteria</taxon>
        <taxon>Candidatus Magasanikiibacteriota</taxon>
    </lineage>
</organism>
<evidence type="ECO:0000256" key="4">
    <source>
        <dbReference type="ARBA" id="ARBA00022989"/>
    </source>
</evidence>
<proteinExistence type="predicted"/>
<protein>
    <recommendedName>
        <fullName evidence="11">ComEC/Rec2-related protein domain-containing protein</fullName>
    </recommendedName>
</protein>
<feature type="transmembrane region" description="Helical" evidence="6">
    <location>
        <begin position="457"/>
        <end position="477"/>
    </location>
</feature>
<feature type="transmembrane region" description="Helical" evidence="6">
    <location>
        <begin position="298"/>
        <end position="319"/>
    </location>
</feature>
<comment type="subcellular location">
    <subcellularLocation>
        <location evidence="1">Cell membrane</location>
        <topology evidence="1">Multi-pass membrane protein</topology>
    </subcellularLocation>
</comment>
<keyword evidence="3 6" id="KW-0812">Transmembrane</keyword>
<dbReference type="InterPro" id="IPR025405">
    <property type="entry name" value="DUF4131"/>
</dbReference>
<dbReference type="Pfam" id="PF03772">
    <property type="entry name" value="Competence"/>
    <property type="match status" value="1"/>
</dbReference>
<dbReference type="Proteomes" id="UP000177040">
    <property type="component" value="Unassembled WGS sequence"/>
</dbReference>
<dbReference type="PANTHER" id="PTHR30619:SF7">
    <property type="entry name" value="BETA-LACTAMASE DOMAIN PROTEIN"/>
    <property type="match status" value="1"/>
</dbReference>
<keyword evidence="5 6" id="KW-0472">Membrane</keyword>
<evidence type="ECO:0000256" key="5">
    <source>
        <dbReference type="ARBA" id="ARBA00023136"/>
    </source>
</evidence>
<feature type="domain" description="DUF4131" evidence="8">
    <location>
        <begin position="43"/>
        <end position="196"/>
    </location>
</feature>
<sequence>MKEGIKKIFASKSKTFAIICFCFLLGVAVASFADIRLNQLYCYVIFLTPLFLWFVLQLFDKKFSREFLLYGGIVYVFIFGLARYAFVFPPNAKEFIHFYAGQKVELVGYIATEPDERIDSVRYIVETETILNEVEGDKNIMPRGRVYLKYDRYPRFNYGDRLRVNCNLKIPTPIVDATESSKVFHYDKYLALSNVFSLCEYPRIGRITGSAGDPIYALLLQFKQKIASQIGLLWPEPYASFMAGLLYGYRGGLGSLNEAFNRTGVTHIVAVSGFNISIIASILINLCTVLTVPRQKTFWLVAMGIVAFVIFTGASASVVRAGVMGIITLLAAYVGRPKQIANVLLLAAVIMIAHNPLVLWFDAGFQLSFLSTLGLVYVAPKIKPFLQAIPESVGLRENLGSTLSAIIATTPLVIGQFGRFSLVAPLVNILVLWIIPYLMIFGATSVVINFTFPFLSFLVVWPTMFGMRYVIFVVTWFSQLSWASVSW</sequence>
<dbReference type="Pfam" id="PF13567">
    <property type="entry name" value="DUF4131"/>
    <property type="match status" value="1"/>
</dbReference>
<feature type="transmembrane region" description="Helical" evidence="6">
    <location>
        <begin position="67"/>
        <end position="86"/>
    </location>
</feature>
<dbReference type="PANTHER" id="PTHR30619">
    <property type="entry name" value="DNA INTERNALIZATION/COMPETENCE PROTEIN COMEC/REC2"/>
    <property type="match status" value="1"/>
</dbReference>
<dbReference type="EMBL" id="MFQH01000015">
    <property type="protein sequence ID" value="OGH78228.1"/>
    <property type="molecule type" value="Genomic_DNA"/>
</dbReference>
<feature type="transmembrane region" description="Helical" evidence="6">
    <location>
        <begin position="268"/>
        <end position="292"/>
    </location>
</feature>
<dbReference type="GO" id="GO:0005886">
    <property type="term" value="C:plasma membrane"/>
    <property type="evidence" value="ECO:0007669"/>
    <property type="project" value="UniProtKB-SubCell"/>
</dbReference>
<evidence type="ECO:0000256" key="1">
    <source>
        <dbReference type="ARBA" id="ARBA00004651"/>
    </source>
</evidence>
<evidence type="ECO:0000259" key="8">
    <source>
        <dbReference type="Pfam" id="PF13567"/>
    </source>
</evidence>
<feature type="transmembrane region" description="Helical" evidence="6">
    <location>
        <begin position="40"/>
        <end position="60"/>
    </location>
</feature>
<dbReference type="InterPro" id="IPR052159">
    <property type="entry name" value="Competence_DNA_uptake"/>
</dbReference>
<reference evidence="9 10" key="1">
    <citation type="journal article" date="2016" name="Nat. Commun.">
        <title>Thousands of microbial genomes shed light on interconnected biogeochemical processes in an aquifer system.</title>
        <authorList>
            <person name="Anantharaman K."/>
            <person name="Brown C.T."/>
            <person name="Hug L.A."/>
            <person name="Sharon I."/>
            <person name="Castelle C.J."/>
            <person name="Probst A.J."/>
            <person name="Thomas B.C."/>
            <person name="Singh A."/>
            <person name="Wilkins M.J."/>
            <person name="Karaoz U."/>
            <person name="Brodie E.L."/>
            <person name="Williams K.H."/>
            <person name="Hubbard S.S."/>
            <person name="Banfield J.F."/>
        </authorList>
    </citation>
    <scope>NUCLEOTIDE SEQUENCE [LARGE SCALE GENOMIC DNA]</scope>
</reference>
<comment type="caution">
    <text evidence="9">The sequence shown here is derived from an EMBL/GenBank/DDBJ whole genome shotgun (WGS) entry which is preliminary data.</text>
</comment>
<evidence type="ECO:0000259" key="7">
    <source>
        <dbReference type="Pfam" id="PF03772"/>
    </source>
</evidence>
<feature type="transmembrane region" description="Helical" evidence="6">
    <location>
        <begin position="430"/>
        <end position="450"/>
    </location>
</feature>
<evidence type="ECO:0000256" key="6">
    <source>
        <dbReference type="SAM" id="Phobius"/>
    </source>
</evidence>
<keyword evidence="2" id="KW-1003">Cell membrane</keyword>
<gene>
    <name evidence="9" type="ORF">A2983_02135</name>
</gene>
<evidence type="ECO:0000313" key="9">
    <source>
        <dbReference type="EMBL" id="OGH78228.1"/>
    </source>
</evidence>
<evidence type="ECO:0008006" key="11">
    <source>
        <dbReference type="Google" id="ProtNLM"/>
    </source>
</evidence>
<evidence type="ECO:0000313" key="10">
    <source>
        <dbReference type="Proteomes" id="UP000177040"/>
    </source>
</evidence>